<feature type="non-terminal residue" evidence="1">
    <location>
        <position position="26"/>
    </location>
</feature>
<reference evidence="1 2" key="1">
    <citation type="journal article" date="2019" name="Genome Biol. Evol.">
        <title>Insights into the evolution of the New World diploid cottons (Gossypium, subgenus Houzingenia) based on genome sequencing.</title>
        <authorList>
            <person name="Grover C.E."/>
            <person name="Arick M.A. 2nd"/>
            <person name="Thrash A."/>
            <person name="Conover J.L."/>
            <person name="Sanders W.S."/>
            <person name="Peterson D.G."/>
            <person name="Frelichowski J.E."/>
            <person name="Scheffler J.A."/>
            <person name="Scheffler B.E."/>
            <person name="Wendel J.F."/>
        </authorList>
    </citation>
    <scope>NUCLEOTIDE SEQUENCE [LARGE SCALE GENOMIC DNA]</scope>
    <source>
        <strain evidence="1">5</strain>
        <tissue evidence="1">Leaf</tissue>
    </source>
</reference>
<evidence type="ECO:0000313" key="2">
    <source>
        <dbReference type="Proteomes" id="UP000593579"/>
    </source>
</evidence>
<keyword evidence="2" id="KW-1185">Reference proteome</keyword>
<protein>
    <submittedName>
        <fullName evidence="1">Uncharacterized protein</fullName>
    </submittedName>
</protein>
<sequence>MLPSRCTRPIKCCSSLDSDNRFPCHL</sequence>
<proteinExistence type="predicted"/>
<gene>
    <name evidence="1" type="ORF">Gogos_017988</name>
</gene>
<accession>A0A7J9BCI5</accession>
<name>A0A7J9BCI5_GOSGO</name>
<organism evidence="1 2">
    <name type="scientific">Gossypium gossypioides</name>
    <name type="common">Mexican cotton</name>
    <name type="synonym">Selera gossypioides</name>
    <dbReference type="NCBI Taxonomy" id="34282"/>
    <lineage>
        <taxon>Eukaryota</taxon>
        <taxon>Viridiplantae</taxon>
        <taxon>Streptophyta</taxon>
        <taxon>Embryophyta</taxon>
        <taxon>Tracheophyta</taxon>
        <taxon>Spermatophyta</taxon>
        <taxon>Magnoliopsida</taxon>
        <taxon>eudicotyledons</taxon>
        <taxon>Gunneridae</taxon>
        <taxon>Pentapetalae</taxon>
        <taxon>rosids</taxon>
        <taxon>malvids</taxon>
        <taxon>Malvales</taxon>
        <taxon>Malvaceae</taxon>
        <taxon>Malvoideae</taxon>
        <taxon>Gossypium</taxon>
    </lineage>
</organism>
<dbReference type="EMBL" id="JABEZY010000002">
    <property type="protein sequence ID" value="MBA0734035.1"/>
    <property type="molecule type" value="Genomic_DNA"/>
</dbReference>
<evidence type="ECO:0000313" key="1">
    <source>
        <dbReference type="EMBL" id="MBA0734035.1"/>
    </source>
</evidence>
<comment type="caution">
    <text evidence="1">The sequence shown here is derived from an EMBL/GenBank/DDBJ whole genome shotgun (WGS) entry which is preliminary data.</text>
</comment>
<dbReference type="AlphaFoldDB" id="A0A7J9BCI5"/>
<dbReference type="Proteomes" id="UP000593579">
    <property type="component" value="Unassembled WGS sequence"/>
</dbReference>